<name>A0A9P8RS35_9PEZI</name>
<evidence type="ECO:0000313" key="3">
    <source>
        <dbReference type="Proteomes" id="UP000750711"/>
    </source>
</evidence>
<feature type="region of interest" description="Disordered" evidence="1">
    <location>
        <begin position="192"/>
        <end position="212"/>
    </location>
</feature>
<keyword evidence="3" id="KW-1185">Reference proteome</keyword>
<gene>
    <name evidence="2" type="ORF">GP486_002460</name>
</gene>
<feature type="compositionally biased region" description="Polar residues" evidence="1">
    <location>
        <begin position="201"/>
        <end position="212"/>
    </location>
</feature>
<evidence type="ECO:0000256" key="1">
    <source>
        <dbReference type="SAM" id="MobiDB-lite"/>
    </source>
</evidence>
<reference evidence="2" key="1">
    <citation type="submission" date="2021-03" db="EMBL/GenBank/DDBJ databases">
        <title>Comparative genomics and phylogenomic investigation of the class Geoglossomycetes provide insights into ecological specialization and systematics.</title>
        <authorList>
            <person name="Melie T."/>
            <person name="Pirro S."/>
            <person name="Miller A.N."/>
            <person name="Quandt A."/>
        </authorList>
    </citation>
    <scope>NUCLEOTIDE SEQUENCE</scope>
    <source>
        <strain evidence="2">CAQ_001_2017</strain>
    </source>
</reference>
<evidence type="ECO:0000313" key="2">
    <source>
        <dbReference type="EMBL" id="KAH0562974.1"/>
    </source>
</evidence>
<feature type="non-terminal residue" evidence="2">
    <location>
        <position position="437"/>
    </location>
</feature>
<dbReference type="AlphaFoldDB" id="A0A9P8RS35"/>
<feature type="compositionally biased region" description="Basic and acidic residues" evidence="1">
    <location>
        <begin position="137"/>
        <end position="151"/>
    </location>
</feature>
<protein>
    <submittedName>
        <fullName evidence="2">Uncharacterized protein</fullName>
    </submittedName>
</protein>
<feature type="region of interest" description="Disordered" evidence="1">
    <location>
        <begin position="329"/>
        <end position="437"/>
    </location>
</feature>
<accession>A0A9P8RS35</accession>
<sequence>MGVFGAATRSPRVASLEASKQIQREAASRHRGPRTRHVKDEIGDTIVVAAPDLHSLQPDKLEGKKSKVLVNSVRIPPLPSPSSSPSPKKRKASAFDDDGFFGAGASKPAKTSGRRSSRKSHDLDGARSLTPPVTPREAMRDEMDTGEEVHQHYHHQSQQPQAADASMPWHNSDVVWIGYVGGDKCVNSMTTTTAKTAKQPPRSSSPIIATDSQLECLHEGRRGENLRKCSTPPIITSKAPKKMRAVGNMAADWDQRQDGDDCEDCAELATLPLSNSTITHQPAGDGDLSNSPMMAISPPQLTVDTSTQITPATSTTVSPNININTLSLQCNVPTPPTDAAGATDAMDGEEDSRHQAVDIEQQRGTSENVQFAGGGDRQTKEPDDGGGGSAVDGLGISHGGISEAGRGWGERTVDSLDAGSRKEENYAGDMSPMLEAD</sequence>
<feature type="compositionally biased region" description="Basic and acidic residues" evidence="1">
    <location>
        <begin position="351"/>
        <end position="361"/>
    </location>
</feature>
<feature type="compositionally biased region" description="Basic and acidic residues" evidence="1">
    <location>
        <begin position="408"/>
        <end position="425"/>
    </location>
</feature>
<dbReference type="EMBL" id="JAGHQM010000274">
    <property type="protein sequence ID" value="KAH0562974.1"/>
    <property type="molecule type" value="Genomic_DNA"/>
</dbReference>
<dbReference type="Proteomes" id="UP000750711">
    <property type="component" value="Unassembled WGS sequence"/>
</dbReference>
<comment type="caution">
    <text evidence="2">The sequence shown here is derived from an EMBL/GenBank/DDBJ whole genome shotgun (WGS) entry which is preliminary data.</text>
</comment>
<feature type="region of interest" description="Disordered" evidence="1">
    <location>
        <begin position="1"/>
        <end position="43"/>
    </location>
</feature>
<proteinExistence type="predicted"/>
<feature type="region of interest" description="Disordered" evidence="1">
    <location>
        <begin position="57"/>
        <end position="165"/>
    </location>
</feature>
<organism evidence="2 3">
    <name type="scientific">Trichoglossum hirsutum</name>
    <dbReference type="NCBI Taxonomy" id="265104"/>
    <lineage>
        <taxon>Eukaryota</taxon>
        <taxon>Fungi</taxon>
        <taxon>Dikarya</taxon>
        <taxon>Ascomycota</taxon>
        <taxon>Pezizomycotina</taxon>
        <taxon>Geoglossomycetes</taxon>
        <taxon>Geoglossales</taxon>
        <taxon>Geoglossaceae</taxon>
        <taxon>Trichoglossum</taxon>
    </lineage>
</organism>